<accession>A0A1W0WPN6</accession>
<evidence type="ECO:0000313" key="2">
    <source>
        <dbReference type="EMBL" id="OQV17171.1"/>
    </source>
</evidence>
<keyword evidence="3" id="KW-1185">Reference proteome</keyword>
<dbReference type="AlphaFoldDB" id="A0A1W0WPN6"/>
<dbReference type="EMBL" id="MTYJ01000065">
    <property type="protein sequence ID" value="OQV17171.1"/>
    <property type="molecule type" value="Genomic_DNA"/>
</dbReference>
<protein>
    <submittedName>
        <fullName evidence="2">Uncharacterized protein</fullName>
    </submittedName>
</protein>
<reference evidence="3" key="1">
    <citation type="submission" date="2017-01" db="EMBL/GenBank/DDBJ databases">
        <title>Comparative genomics of anhydrobiosis in the tardigrade Hypsibius dujardini.</title>
        <authorList>
            <person name="Yoshida Y."/>
            <person name="Koutsovoulos G."/>
            <person name="Laetsch D."/>
            <person name="Stevens L."/>
            <person name="Kumar S."/>
            <person name="Horikawa D."/>
            <person name="Ishino K."/>
            <person name="Komine S."/>
            <person name="Tomita M."/>
            <person name="Blaxter M."/>
            <person name="Arakawa K."/>
        </authorList>
    </citation>
    <scope>NUCLEOTIDE SEQUENCE [LARGE SCALE GENOMIC DNA]</scope>
    <source>
        <strain evidence="3">Z151</strain>
    </source>
</reference>
<feature type="region of interest" description="Disordered" evidence="1">
    <location>
        <begin position="179"/>
        <end position="219"/>
    </location>
</feature>
<gene>
    <name evidence="2" type="ORF">BV898_08749</name>
</gene>
<comment type="caution">
    <text evidence="2">The sequence shown here is derived from an EMBL/GenBank/DDBJ whole genome shotgun (WGS) entry which is preliminary data.</text>
</comment>
<feature type="region of interest" description="Disordered" evidence="1">
    <location>
        <begin position="97"/>
        <end position="131"/>
    </location>
</feature>
<sequence length="590" mass="63832">MPKVKSQPTTAVRRSGRPVVPRVGPSEIVEYEWDEETGCRIFKGVGSRAGLSNRSPNTPAKRATTDAKKPFKKPVLLPVSANAIVFVAPLPAPSIPDAKKPRGRKKAAVSVKATAAESGPITRDRPVTRSQQRNLKIKVDQLNPILSKGETTVKRPVGFGVAPSALAALSIPAKTTKKPAAKFKMEKPAQPSLPTVEPISRGGSPELTAPSRKRLSSPTPVVAMEVIKKRRQSVNRAVNASPPLEDHSESGSNILMTTFVPVTSHPVVEAQLPAKKVVNRQLVTVKRDYRKRPGTPISERAGNAVKAMMQESLGEDSFSNITPRPSDAVALPRISRKDSIEDGDGSWIDERLSDVMVVEEKKLKRPTARPSTKRPVPMSKLSKSTHGESRHVSGSPRASTSTDLKRKSIGAADEEEAAQSRALLPTRNSVTSKKPFGTPPANIASPKKNQMEDYVPESIIINRVDPERFYNNDGTLAQPGDHVRLAKLMKINGLMENGYLKIDCGHSKGEAKTDTDTHTTLFIVRGMAAISTRPANATQLDLDVVPEGGVIGIGPGEFYNIRAAGEEDLEIFYSISYMQTQVEPTGVVVL</sequence>
<feature type="region of interest" description="Disordered" evidence="1">
    <location>
        <begin position="1"/>
        <end position="21"/>
    </location>
</feature>
<proteinExistence type="predicted"/>
<evidence type="ECO:0000313" key="3">
    <source>
        <dbReference type="Proteomes" id="UP000192578"/>
    </source>
</evidence>
<evidence type="ECO:0000256" key="1">
    <source>
        <dbReference type="SAM" id="MobiDB-lite"/>
    </source>
</evidence>
<feature type="compositionally biased region" description="Polar residues" evidence="1">
    <location>
        <begin position="1"/>
        <end position="10"/>
    </location>
</feature>
<organism evidence="2 3">
    <name type="scientific">Hypsibius exemplaris</name>
    <name type="common">Freshwater tardigrade</name>
    <dbReference type="NCBI Taxonomy" id="2072580"/>
    <lineage>
        <taxon>Eukaryota</taxon>
        <taxon>Metazoa</taxon>
        <taxon>Ecdysozoa</taxon>
        <taxon>Tardigrada</taxon>
        <taxon>Eutardigrada</taxon>
        <taxon>Parachela</taxon>
        <taxon>Hypsibioidea</taxon>
        <taxon>Hypsibiidae</taxon>
        <taxon>Hypsibius</taxon>
    </lineage>
</organism>
<feature type="region of interest" description="Disordered" evidence="1">
    <location>
        <begin position="45"/>
        <end position="69"/>
    </location>
</feature>
<dbReference type="Proteomes" id="UP000192578">
    <property type="component" value="Unassembled WGS sequence"/>
</dbReference>
<name>A0A1W0WPN6_HYPEX</name>
<feature type="region of interest" description="Disordered" evidence="1">
    <location>
        <begin position="363"/>
        <end position="450"/>
    </location>
</feature>